<proteinExistence type="predicted"/>
<evidence type="ECO:0000256" key="2">
    <source>
        <dbReference type="SAM" id="MobiDB-lite"/>
    </source>
</evidence>
<evidence type="ECO:0000259" key="3">
    <source>
        <dbReference type="PROSITE" id="PS00028"/>
    </source>
</evidence>
<dbReference type="Pfam" id="PF10357">
    <property type="entry name" value="WH_KIN17"/>
    <property type="match status" value="1"/>
</dbReference>
<sequence length="330" mass="38505">MRNSVERIKAMTLKVKEMIKRAAMVTSVKSDADFFSADSKQIKSKGLQRLRWYCQSCNKQMRDENGFKCHIATEGHQRQMQLFSENSGAYIESYSSQFLSAFTRLISSRYSQKPVLMNTIYQEYIQDKQHMHMNATRWSSFRDLANYMKKKGLCDYEDSDRGIIITWIDNSPHALERRAAMEKKEKSERSEEERAQLMLEEQMEKAKKNLVNEKETVREKKKIEKENSEEKIQIKTTFIKPLKKFEIKKKNNVFSLKKATTTTTSDTPNINNTKKNVENNISKTEFKSSDNTTSSSFSSKMSGINSIISRDLENNKRKAEGLDKNIKKRK</sequence>
<gene>
    <name evidence="4" type="ORF">HK099_000173</name>
</gene>
<feature type="region of interest" description="Disordered" evidence="2">
    <location>
        <begin position="262"/>
        <end position="330"/>
    </location>
</feature>
<dbReference type="Pfam" id="PF25095">
    <property type="entry name" value="C2H2-zf_KIN17"/>
    <property type="match status" value="1"/>
</dbReference>
<evidence type="ECO:0000313" key="5">
    <source>
        <dbReference type="Proteomes" id="UP001211065"/>
    </source>
</evidence>
<feature type="domain" description="C2H2-type" evidence="3">
    <location>
        <begin position="54"/>
        <end position="76"/>
    </location>
</feature>
<feature type="compositionally biased region" description="Low complexity" evidence="2">
    <location>
        <begin position="289"/>
        <end position="307"/>
    </location>
</feature>
<dbReference type="SMART" id="SM01253">
    <property type="entry name" value="Kin17_mid"/>
    <property type="match status" value="1"/>
</dbReference>
<dbReference type="PANTHER" id="PTHR12805">
    <property type="entry name" value="KIN17 KIN, ANTIGENIC DETERMINANT OF RECA PROTEIN HOMOLOG"/>
    <property type="match status" value="1"/>
</dbReference>
<feature type="compositionally biased region" description="Basic and acidic residues" evidence="2">
    <location>
        <begin position="310"/>
        <end position="330"/>
    </location>
</feature>
<keyword evidence="1" id="KW-0175">Coiled coil</keyword>
<dbReference type="InterPro" id="IPR036236">
    <property type="entry name" value="Znf_C2H2_sf"/>
</dbReference>
<dbReference type="GO" id="GO:0005634">
    <property type="term" value="C:nucleus"/>
    <property type="evidence" value="ECO:0007669"/>
    <property type="project" value="TreeGrafter"/>
</dbReference>
<keyword evidence="5" id="KW-1185">Reference proteome</keyword>
<dbReference type="InterPro" id="IPR037321">
    <property type="entry name" value="KIN17-like"/>
</dbReference>
<dbReference type="GO" id="GO:0006974">
    <property type="term" value="P:DNA damage response"/>
    <property type="evidence" value="ECO:0007669"/>
    <property type="project" value="TreeGrafter"/>
</dbReference>
<evidence type="ECO:0000256" key="1">
    <source>
        <dbReference type="SAM" id="Coils"/>
    </source>
</evidence>
<dbReference type="InterPro" id="IPR013087">
    <property type="entry name" value="Znf_C2H2_type"/>
</dbReference>
<organism evidence="4 5">
    <name type="scientific">Clydaea vesicula</name>
    <dbReference type="NCBI Taxonomy" id="447962"/>
    <lineage>
        <taxon>Eukaryota</taxon>
        <taxon>Fungi</taxon>
        <taxon>Fungi incertae sedis</taxon>
        <taxon>Chytridiomycota</taxon>
        <taxon>Chytridiomycota incertae sedis</taxon>
        <taxon>Chytridiomycetes</taxon>
        <taxon>Lobulomycetales</taxon>
        <taxon>Lobulomycetaceae</taxon>
        <taxon>Clydaea</taxon>
    </lineage>
</organism>
<evidence type="ECO:0000313" key="4">
    <source>
        <dbReference type="EMBL" id="KAJ3207888.1"/>
    </source>
</evidence>
<dbReference type="PANTHER" id="PTHR12805:SF0">
    <property type="entry name" value="DNA_RNA-BINDING PROTEIN KIN17"/>
    <property type="match status" value="1"/>
</dbReference>
<dbReference type="GO" id="GO:0003690">
    <property type="term" value="F:double-stranded DNA binding"/>
    <property type="evidence" value="ECO:0007669"/>
    <property type="project" value="TreeGrafter"/>
</dbReference>
<dbReference type="InterPro" id="IPR056767">
    <property type="entry name" value="C2H2-Znf_KIN17"/>
</dbReference>
<dbReference type="AlphaFoldDB" id="A0AAD5TYB9"/>
<reference evidence="4" key="1">
    <citation type="submission" date="2020-05" db="EMBL/GenBank/DDBJ databases">
        <title>Phylogenomic resolution of chytrid fungi.</title>
        <authorList>
            <person name="Stajich J.E."/>
            <person name="Amses K."/>
            <person name="Simmons R."/>
            <person name="Seto K."/>
            <person name="Myers J."/>
            <person name="Bonds A."/>
            <person name="Quandt C.A."/>
            <person name="Barry K."/>
            <person name="Liu P."/>
            <person name="Grigoriev I."/>
            <person name="Longcore J.E."/>
            <person name="James T.Y."/>
        </authorList>
    </citation>
    <scope>NUCLEOTIDE SEQUENCE</scope>
    <source>
        <strain evidence="4">JEL0476</strain>
    </source>
</reference>
<dbReference type="PROSITE" id="PS00028">
    <property type="entry name" value="ZINC_FINGER_C2H2_1"/>
    <property type="match status" value="1"/>
</dbReference>
<accession>A0AAD5TYB9</accession>
<dbReference type="Proteomes" id="UP001211065">
    <property type="component" value="Unassembled WGS sequence"/>
</dbReference>
<comment type="caution">
    <text evidence="4">The sequence shown here is derived from an EMBL/GenBank/DDBJ whole genome shotgun (WGS) entry which is preliminary data.</text>
</comment>
<dbReference type="Gene3D" id="1.10.10.2030">
    <property type="entry name" value="DNA/RNA-binding protein Kin17, conserved domain"/>
    <property type="match status" value="1"/>
</dbReference>
<dbReference type="InterPro" id="IPR038254">
    <property type="entry name" value="KIN17_WH-like_sf"/>
</dbReference>
<dbReference type="SUPFAM" id="SSF57667">
    <property type="entry name" value="beta-beta-alpha zinc fingers"/>
    <property type="match status" value="1"/>
</dbReference>
<feature type="coiled-coil region" evidence="1">
    <location>
        <begin position="180"/>
        <end position="231"/>
    </location>
</feature>
<name>A0AAD5TYB9_9FUNG</name>
<dbReference type="EMBL" id="JADGJW010001024">
    <property type="protein sequence ID" value="KAJ3207888.1"/>
    <property type="molecule type" value="Genomic_DNA"/>
</dbReference>
<dbReference type="GO" id="GO:0006260">
    <property type="term" value="P:DNA replication"/>
    <property type="evidence" value="ECO:0007669"/>
    <property type="project" value="TreeGrafter"/>
</dbReference>
<feature type="compositionally biased region" description="Low complexity" evidence="2">
    <location>
        <begin position="262"/>
        <end position="281"/>
    </location>
</feature>
<dbReference type="InterPro" id="IPR019447">
    <property type="entry name" value="DNA/RNA-bd_Kin17_WH-like_dom"/>
</dbReference>
<protein>
    <recommendedName>
        <fullName evidence="3">C2H2-type domain-containing protein</fullName>
    </recommendedName>
</protein>